<keyword evidence="4" id="KW-1185">Reference proteome</keyword>
<dbReference type="SUPFAM" id="SSF51556">
    <property type="entry name" value="Metallo-dependent hydrolases"/>
    <property type="match status" value="1"/>
</dbReference>
<dbReference type="InterPro" id="IPR006680">
    <property type="entry name" value="Amidohydro-rel"/>
</dbReference>
<feature type="compositionally biased region" description="Basic and acidic residues" evidence="1">
    <location>
        <begin position="11"/>
        <end position="20"/>
    </location>
</feature>
<evidence type="ECO:0000313" key="3">
    <source>
        <dbReference type="EMBL" id="SEN96203.1"/>
    </source>
</evidence>
<dbReference type="Pfam" id="PF04909">
    <property type="entry name" value="Amidohydro_2"/>
    <property type="match status" value="1"/>
</dbReference>
<name>A0A1H8KTI9_9RHOB</name>
<dbReference type="Proteomes" id="UP000199372">
    <property type="component" value="Unassembled WGS sequence"/>
</dbReference>
<dbReference type="AlphaFoldDB" id="A0A1H8KTI9"/>
<dbReference type="RefSeq" id="WP_091846404.1">
    <property type="nucleotide sequence ID" value="NZ_FOCM01000008.1"/>
</dbReference>
<dbReference type="GO" id="GO:0016787">
    <property type="term" value="F:hydrolase activity"/>
    <property type="evidence" value="ECO:0007669"/>
    <property type="project" value="UniProtKB-KW"/>
</dbReference>
<feature type="domain" description="Amidohydrolase-related" evidence="2">
    <location>
        <begin position="44"/>
        <end position="308"/>
    </location>
</feature>
<evidence type="ECO:0000259" key="2">
    <source>
        <dbReference type="Pfam" id="PF04909"/>
    </source>
</evidence>
<accession>A0A1H8KTI9</accession>
<proteinExistence type="predicted"/>
<gene>
    <name evidence="3" type="ORF">SAMN04488011_108137</name>
</gene>
<feature type="region of interest" description="Disordered" evidence="1">
    <location>
        <begin position="1"/>
        <end position="39"/>
    </location>
</feature>
<dbReference type="PANTHER" id="PTHR35563:SF2">
    <property type="entry name" value="BARREL METAL-DEPENDENT HYDROLASE, PUTATIVE (AFU_ORTHOLOGUE AFUA_1G16240)-RELATED"/>
    <property type="match status" value="1"/>
</dbReference>
<protein>
    <submittedName>
        <fullName evidence="3">Predicted metal-dependent hydrolase, TIM-barrel fold</fullName>
    </submittedName>
</protein>
<dbReference type="EMBL" id="FOCM01000008">
    <property type="protein sequence ID" value="SEN96203.1"/>
    <property type="molecule type" value="Genomic_DNA"/>
</dbReference>
<reference evidence="4" key="1">
    <citation type="submission" date="2016-10" db="EMBL/GenBank/DDBJ databases">
        <authorList>
            <person name="Varghese N."/>
            <person name="Submissions S."/>
        </authorList>
    </citation>
    <scope>NUCLEOTIDE SEQUENCE [LARGE SCALE GENOMIC DNA]</scope>
    <source>
        <strain evidence="4">DSM 26893</strain>
    </source>
</reference>
<dbReference type="InterPro" id="IPR052358">
    <property type="entry name" value="Aro_Compnd_Degr_Hydrolases"/>
</dbReference>
<evidence type="ECO:0000313" key="4">
    <source>
        <dbReference type="Proteomes" id="UP000199372"/>
    </source>
</evidence>
<dbReference type="PANTHER" id="PTHR35563">
    <property type="entry name" value="BARREL METAL-DEPENDENT HYDROLASE, PUTATIVE (AFU_ORTHOLOGUE AFUA_1G16240)-RELATED"/>
    <property type="match status" value="1"/>
</dbReference>
<sequence length="308" mass="33384">MDDDSDLPHATPDRDYDTIGEKPAGAAPVPRPKVPGTLPPRGACDAHVHILSGRDEFELWEGRSEDPPPGRGLDDWLDLLNAHLSTLEIDRVVLVHSILYGTDNAVTLAALKRLGDRARGVGLVSDDATAAELDRFADAGVRAIRLNHVHGGVISWAGVQRLAPMLAERGMHVQMLVHAHQHLDDLADGIAALPCPVVLDHLAWPELGDDRGLDTLERLVGDGHAVTKLSGIYRFSDAPWHAADPLVHRLVQANPDGILWGSDWPHIMLNGAPMPDAGMLLDAFFRAVTDSDARQKTLVDTPARLFGF</sequence>
<dbReference type="InterPro" id="IPR032466">
    <property type="entry name" value="Metal_Hydrolase"/>
</dbReference>
<dbReference type="OrthoDB" id="9787654at2"/>
<keyword evidence="3" id="KW-0378">Hydrolase</keyword>
<organism evidence="3 4">
    <name type="scientific">Palleronia pelagia</name>
    <dbReference type="NCBI Taxonomy" id="387096"/>
    <lineage>
        <taxon>Bacteria</taxon>
        <taxon>Pseudomonadati</taxon>
        <taxon>Pseudomonadota</taxon>
        <taxon>Alphaproteobacteria</taxon>
        <taxon>Rhodobacterales</taxon>
        <taxon>Roseobacteraceae</taxon>
        <taxon>Palleronia</taxon>
    </lineage>
</organism>
<evidence type="ECO:0000256" key="1">
    <source>
        <dbReference type="SAM" id="MobiDB-lite"/>
    </source>
</evidence>
<dbReference type="Gene3D" id="3.20.20.140">
    <property type="entry name" value="Metal-dependent hydrolases"/>
    <property type="match status" value="1"/>
</dbReference>